<evidence type="ECO:0000256" key="7">
    <source>
        <dbReference type="ARBA" id="ARBA00023004"/>
    </source>
</evidence>
<evidence type="ECO:0000256" key="6">
    <source>
        <dbReference type="ARBA" id="ARBA00023002"/>
    </source>
</evidence>
<proteinExistence type="predicted"/>
<keyword evidence="9 12" id="KW-0472">Membrane</keyword>
<dbReference type="GO" id="GO:0006784">
    <property type="term" value="P:heme A biosynthetic process"/>
    <property type="evidence" value="ECO:0007669"/>
    <property type="project" value="InterPro"/>
</dbReference>
<keyword evidence="4" id="KW-0479">Metal-binding</keyword>
<dbReference type="GO" id="GO:0046872">
    <property type="term" value="F:metal ion binding"/>
    <property type="evidence" value="ECO:0007669"/>
    <property type="project" value="UniProtKB-KW"/>
</dbReference>
<feature type="transmembrane region" description="Helical" evidence="12">
    <location>
        <begin position="95"/>
        <end position="113"/>
    </location>
</feature>
<evidence type="ECO:0000256" key="3">
    <source>
        <dbReference type="ARBA" id="ARBA00022692"/>
    </source>
</evidence>
<dbReference type="Pfam" id="PF02628">
    <property type="entry name" value="COX15-CtaA"/>
    <property type="match status" value="1"/>
</dbReference>
<organism evidence="13 14">
    <name type="scientific">Gimesia fumaroli</name>
    <dbReference type="NCBI Taxonomy" id="2527976"/>
    <lineage>
        <taxon>Bacteria</taxon>
        <taxon>Pseudomonadati</taxon>
        <taxon>Planctomycetota</taxon>
        <taxon>Planctomycetia</taxon>
        <taxon>Planctomycetales</taxon>
        <taxon>Planctomycetaceae</taxon>
        <taxon>Gimesia</taxon>
    </lineage>
</organism>
<evidence type="ECO:0000256" key="8">
    <source>
        <dbReference type="ARBA" id="ARBA00023133"/>
    </source>
</evidence>
<keyword evidence="7" id="KW-0408">Iron</keyword>
<name>A0A518I7I3_9PLAN</name>
<feature type="transmembrane region" description="Helical" evidence="12">
    <location>
        <begin position="234"/>
        <end position="254"/>
    </location>
</feature>
<gene>
    <name evidence="13" type="primary">ctaA</name>
    <name evidence="13" type="ORF">Enr17x_10240</name>
</gene>
<dbReference type="InterPro" id="IPR050450">
    <property type="entry name" value="COX15/CtaA_HemeA_synthase"/>
</dbReference>
<evidence type="ECO:0000256" key="5">
    <source>
        <dbReference type="ARBA" id="ARBA00022989"/>
    </source>
</evidence>
<evidence type="ECO:0000256" key="10">
    <source>
        <dbReference type="ARBA" id="ARBA00023157"/>
    </source>
</evidence>
<dbReference type="Proteomes" id="UP000318313">
    <property type="component" value="Chromosome"/>
</dbReference>
<protein>
    <submittedName>
        <fullName evidence="13">Heme A synthase</fullName>
    </submittedName>
</protein>
<keyword evidence="8" id="KW-0350">Heme biosynthesis</keyword>
<dbReference type="AlphaFoldDB" id="A0A518I7I3"/>
<dbReference type="GO" id="GO:0016020">
    <property type="term" value="C:membrane"/>
    <property type="evidence" value="ECO:0007669"/>
    <property type="project" value="UniProtKB-SubCell"/>
</dbReference>
<evidence type="ECO:0000256" key="4">
    <source>
        <dbReference type="ARBA" id="ARBA00022723"/>
    </source>
</evidence>
<feature type="transmembrane region" description="Helical" evidence="12">
    <location>
        <begin position="9"/>
        <end position="31"/>
    </location>
</feature>
<feature type="transmembrane region" description="Helical" evidence="12">
    <location>
        <begin position="203"/>
        <end position="222"/>
    </location>
</feature>
<evidence type="ECO:0000256" key="9">
    <source>
        <dbReference type="ARBA" id="ARBA00023136"/>
    </source>
</evidence>
<evidence type="ECO:0000256" key="11">
    <source>
        <dbReference type="ARBA" id="ARBA00023444"/>
    </source>
</evidence>
<keyword evidence="14" id="KW-1185">Reference proteome</keyword>
<comment type="subcellular location">
    <subcellularLocation>
        <location evidence="1">Membrane</location>
        <topology evidence="1">Multi-pass membrane protein</topology>
    </subcellularLocation>
</comment>
<keyword evidence="5 12" id="KW-1133">Transmembrane helix</keyword>
<evidence type="ECO:0000256" key="2">
    <source>
        <dbReference type="ARBA" id="ARBA00022475"/>
    </source>
</evidence>
<feature type="transmembrane region" description="Helical" evidence="12">
    <location>
        <begin position="125"/>
        <end position="146"/>
    </location>
</feature>
<dbReference type="RefSeq" id="WP_145306421.1">
    <property type="nucleotide sequence ID" value="NZ_CP037452.1"/>
</dbReference>
<evidence type="ECO:0000313" key="13">
    <source>
        <dbReference type="EMBL" id="QDV49009.1"/>
    </source>
</evidence>
<dbReference type="OrthoDB" id="128939at2"/>
<sequence length="328" mass="36521">MNQQQYHPWLFKLALATAIATLPLMIVGGHVTTEGYGMAFPDWPTSDGQNMLTYSWLDRAADKFYEHGHRLLGMLVGFLSIALVIVAFKVEQKKWIKSVCIAVLVCVIIQGILGGTRVTENSKALAMAHGLFGACVFTLMAFLAMVTGKRWIEIGNDPPELPVGPRGLPYGYGLRLAIYVPLVVLFQYFLGGFLRHFQKGLHPHMSFAFVVLIFVIIEFRSARKSEIKWLKRPAMGMLHISIFQILLGFGAWITKYGLPAAGFVATAGSWEQSIFRTAHLITGILFLMTATLYSIRVFRLSWLNKYINAQSEQTLSATDSLPNSEGNA</sequence>
<keyword evidence="3 12" id="KW-0812">Transmembrane</keyword>
<dbReference type="EMBL" id="CP037452">
    <property type="protein sequence ID" value="QDV49009.1"/>
    <property type="molecule type" value="Genomic_DNA"/>
</dbReference>
<evidence type="ECO:0000256" key="12">
    <source>
        <dbReference type="SAM" id="Phobius"/>
    </source>
</evidence>
<comment type="pathway">
    <text evidence="11">Porphyrin-containing compound metabolism.</text>
</comment>
<feature type="transmembrane region" description="Helical" evidence="12">
    <location>
        <begin position="176"/>
        <end position="197"/>
    </location>
</feature>
<dbReference type="PANTHER" id="PTHR35457:SF1">
    <property type="entry name" value="HEME A SYNTHASE"/>
    <property type="match status" value="1"/>
</dbReference>
<evidence type="ECO:0000313" key="14">
    <source>
        <dbReference type="Proteomes" id="UP000318313"/>
    </source>
</evidence>
<dbReference type="GO" id="GO:0016491">
    <property type="term" value="F:oxidoreductase activity"/>
    <property type="evidence" value="ECO:0007669"/>
    <property type="project" value="UniProtKB-KW"/>
</dbReference>
<keyword evidence="2" id="KW-1003">Cell membrane</keyword>
<dbReference type="PANTHER" id="PTHR35457">
    <property type="entry name" value="HEME A SYNTHASE"/>
    <property type="match status" value="1"/>
</dbReference>
<dbReference type="KEGG" id="gfm:Enr17x_10240"/>
<dbReference type="InterPro" id="IPR003780">
    <property type="entry name" value="COX15/CtaA_fam"/>
</dbReference>
<keyword evidence="6" id="KW-0560">Oxidoreductase</keyword>
<feature type="transmembrane region" description="Helical" evidence="12">
    <location>
        <begin position="71"/>
        <end position="88"/>
    </location>
</feature>
<feature type="transmembrane region" description="Helical" evidence="12">
    <location>
        <begin position="274"/>
        <end position="295"/>
    </location>
</feature>
<reference evidence="13 14" key="1">
    <citation type="submission" date="2019-03" db="EMBL/GenBank/DDBJ databases">
        <title>Deep-cultivation of Planctomycetes and their phenomic and genomic characterization uncovers novel biology.</title>
        <authorList>
            <person name="Wiegand S."/>
            <person name="Jogler M."/>
            <person name="Boedeker C."/>
            <person name="Pinto D."/>
            <person name="Vollmers J."/>
            <person name="Rivas-Marin E."/>
            <person name="Kohn T."/>
            <person name="Peeters S.H."/>
            <person name="Heuer A."/>
            <person name="Rast P."/>
            <person name="Oberbeckmann S."/>
            <person name="Bunk B."/>
            <person name="Jeske O."/>
            <person name="Meyerdierks A."/>
            <person name="Storesund J.E."/>
            <person name="Kallscheuer N."/>
            <person name="Luecker S."/>
            <person name="Lage O.M."/>
            <person name="Pohl T."/>
            <person name="Merkel B.J."/>
            <person name="Hornburger P."/>
            <person name="Mueller R.-W."/>
            <person name="Bruemmer F."/>
            <person name="Labrenz M."/>
            <person name="Spormann A.M."/>
            <person name="Op den Camp H."/>
            <person name="Overmann J."/>
            <person name="Amann R."/>
            <person name="Jetten M.S.M."/>
            <person name="Mascher T."/>
            <person name="Medema M.H."/>
            <person name="Devos D.P."/>
            <person name="Kaster A.-K."/>
            <person name="Ovreas L."/>
            <person name="Rohde M."/>
            <person name="Galperin M.Y."/>
            <person name="Jogler C."/>
        </authorList>
    </citation>
    <scope>NUCLEOTIDE SEQUENCE [LARGE SCALE GENOMIC DNA]</scope>
    <source>
        <strain evidence="13 14">Enr17</strain>
    </source>
</reference>
<evidence type="ECO:0000256" key="1">
    <source>
        <dbReference type="ARBA" id="ARBA00004141"/>
    </source>
</evidence>
<keyword evidence="10" id="KW-1015">Disulfide bond</keyword>
<accession>A0A518I7I3</accession>